<reference evidence="1" key="1">
    <citation type="submission" date="2021-05" db="EMBL/GenBank/DDBJ databases">
        <authorList>
            <person name="Scholz U."/>
            <person name="Mascher M."/>
            <person name="Fiebig A."/>
        </authorList>
    </citation>
    <scope>NUCLEOTIDE SEQUENCE [LARGE SCALE GENOMIC DNA]</scope>
</reference>
<protein>
    <submittedName>
        <fullName evidence="1">Uncharacterized protein</fullName>
    </submittedName>
</protein>
<keyword evidence="2" id="KW-1185">Reference proteome</keyword>
<dbReference type="EnsemblPlants" id="AVESA.00010b.r2.1AG0019180.1">
    <property type="protein sequence ID" value="AVESA.00010b.r2.1AG0019180.1.CDS.1"/>
    <property type="gene ID" value="AVESA.00010b.r2.1AG0019180"/>
</dbReference>
<organism evidence="1 2">
    <name type="scientific">Avena sativa</name>
    <name type="common">Oat</name>
    <dbReference type="NCBI Taxonomy" id="4498"/>
    <lineage>
        <taxon>Eukaryota</taxon>
        <taxon>Viridiplantae</taxon>
        <taxon>Streptophyta</taxon>
        <taxon>Embryophyta</taxon>
        <taxon>Tracheophyta</taxon>
        <taxon>Spermatophyta</taxon>
        <taxon>Magnoliopsida</taxon>
        <taxon>Liliopsida</taxon>
        <taxon>Poales</taxon>
        <taxon>Poaceae</taxon>
        <taxon>BOP clade</taxon>
        <taxon>Pooideae</taxon>
        <taxon>Poodae</taxon>
        <taxon>Poeae</taxon>
        <taxon>Poeae Chloroplast Group 1 (Aveneae type)</taxon>
        <taxon>Aveninae</taxon>
        <taxon>Avena</taxon>
    </lineage>
</organism>
<evidence type="ECO:0000313" key="2">
    <source>
        <dbReference type="Proteomes" id="UP001732700"/>
    </source>
</evidence>
<dbReference type="Proteomes" id="UP001732700">
    <property type="component" value="Chromosome 1A"/>
</dbReference>
<proteinExistence type="predicted"/>
<sequence>MCCSLLTNTAYTHHWGRTRWLARDKETCTPESGLGDGVHPPCRLQREMVLPVSDHAASKEPAVIYRTDHAIRLPALGGLEADHLVERAEFDDGVHRAVFLRAERASNELRKPPRVCLRVPTHLLVPEEEHLLGVRQVRTPVAKNVVPVWPERRHAVAEEISGGLDRERLHSFPDPELVREAPMRDQRVLGIAADVHDLAARRQDGPRQRHERSVRGEEPWVRQLVEVRDLVPRVEPVLEELDALVRAEGVERVVGGAHGVLPPVHRGVEEGLDPCRAGLGQCGDDDIRGARAEACVGDHCADHRSQAAVPALVMAVELGSGDGEAWEARPGGHHVGEPLVELFVGFGMAFLCSDGGRHFVASTQSRDQGCCSSTKSSP</sequence>
<reference evidence="1" key="2">
    <citation type="submission" date="2025-09" db="UniProtKB">
        <authorList>
            <consortium name="EnsemblPlants"/>
        </authorList>
    </citation>
    <scope>IDENTIFICATION</scope>
</reference>
<name>A0ACD5TAF3_AVESA</name>
<evidence type="ECO:0000313" key="1">
    <source>
        <dbReference type="EnsemblPlants" id="AVESA.00010b.r2.1AG0019180.1.CDS.1"/>
    </source>
</evidence>
<accession>A0ACD5TAF3</accession>